<dbReference type="AlphaFoldDB" id="A0A9P7ZV46"/>
<evidence type="ECO:0000256" key="3">
    <source>
        <dbReference type="ARBA" id="ARBA00023125"/>
    </source>
</evidence>
<keyword evidence="2" id="KW-0805">Transcription regulation</keyword>
<dbReference type="InterPro" id="IPR051711">
    <property type="entry name" value="Stress_Response_Reg"/>
</dbReference>
<dbReference type="GeneID" id="70298058"/>
<evidence type="ECO:0000256" key="6">
    <source>
        <dbReference type="SAM" id="MobiDB-lite"/>
    </source>
</evidence>
<name>A0A9P7ZV46_9HYPO</name>
<evidence type="ECO:0000256" key="2">
    <source>
        <dbReference type="ARBA" id="ARBA00023015"/>
    </source>
</evidence>
<dbReference type="GO" id="GO:0043565">
    <property type="term" value="F:sequence-specific DNA binding"/>
    <property type="evidence" value="ECO:0007669"/>
    <property type="project" value="TreeGrafter"/>
</dbReference>
<dbReference type="GO" id="GO:0005634">
    <property type="term" value="C:nucleus"/>
    <property type="evidence" value="ECO:0007669"/>
    <property type="project" value="UniProtKB-SubCell"/>
</dbReference>
<protein>
    <recommendedName>
        <fullName evidence="9">Transcription factor domain-containing protein</fullName>
    </recommendedName>
</protein>
<dbReference type="PANTHER" id="PTHR47540">
    <property type="entry name" value="THIAMINE REPRESSIBLE GENES REGULATORY PROTEIN THI5"/>
    <property type="match status" value="1"/>
</dbReference>
<evidence type="ECO:0000256" key="4">
    <source>
        <dbReference type="ARBA" id="ARBA00023163"/>
    </source>
</evidence>
<feature type="region of interest" description="Disordered" evidence="6">
    <location>
        <begin position="1"/>
        <end position="34"/>
    </location>
</feature>
<dbReference type="PANTHER" id="PTHR47540:SF4">
    <property type="entry name" value="TRANSCRIPTION FACTOR RGLT"/>
    <property type="match status" value="1"/>
</dbReference>
<evidence type="ECO:0008006" key="9">
    <source>
        <dbReference type="Google" id="ProtNLM"/>
    </source>
</evidence>
<dbReference type="EMBL" id="MU251242">
    <property type="protein sequence ID" value="KAG9258894.1"/>
    <property type="molecule type" value="Genomic_DNA"/>
</dbReference>
<keyword evidence="8" id="KW-1185">Reference proteome</keyword>
<comment type="subcellular location">
    <subcellularLocation>
        <location evidence="1">Nucleus</location>
    </subcellularLocation>
</comment>
<comment type="caution">
    <text evidence="7">The sequence shown here is derived from an EMBL/GenBank/DDBJ whole genome shotgun (WGS) entry which is preliminary data.</text>
</comment>
<dbReference type="GO" id="GO:0045944">
    <property type="term" value="P:positive regulation of transcription by RNA polymerase II"/>
    <property type="evidence" value="ECO:0007669"/>
    <property type="project" value="TreeGrafter"/>
</dbReference>
<evidence type="ECO:0000313" key="7">
    <source>
        <dbReference type="EMBL" id="KAG9258894.1"/>
    </source>
</evidence>
<gene>
    <name evidence="7" type="ORF">F5Z01DRAFT_8099</name>
</gene>
<dbReference type="Proteomes" id="UP000887229">
    <property type="component" value="Unassembled WGS sequence"/>
</dbReference>
<evidence type="ECO:0000313" key="8">
    <source>
        <dbReference type="Proteomes" id="UP000887229"/>
    </source>
</evidence>
<evidence type="ECO:0000256" key="1">
    <source>
        <dbReference type="ARBA" id="ARBA00004123"/>
    </source>
</evidence>
<sequence>MLAMSAGCASEPVMRRSPASRAGDQAQVRPIDRTTQPCPNLLCSDCTYAFRRPAPRPTSRIRTLQNHLQQARGWLQHIKDKTPGEIPGLDLDACLRSLDFSSANDDPPQPRPKGDDQVTPPQPPREEQHRPLIGSDRFAGLDVRRPAFHGAYSDVSFIAGSIELLETQPSDAHGSKSRLDFISNLLSRPLPSHFADKTYESVEPQDQALVDALLDGGDLMICFLQEECLRDITKHTHLPTTPPSEAERSTLSLIHFVLALGYQNDARQHRAQGCDDSVQKATQHFFIGMALAEPGLFAQDLTSLSALLSAIVFLLSTYRTSMVHSLIGAACSAALRLGLFSTSCSPPDGTVLGDSRVRTRLLAGVLFVDMLASLVLDLPTFIHPNQLPRARLEELATEAENNGDVHTAALLKSATLLSIPLSLRGQASSKDDGADGGRFLALQKAQEACHGWKRDVASLMSKMWQTPKHRGAKTDLDNMFRLCQILMFRPHLHYFRDMYLGQTVSVAESYYALACIKVASSTILAAENLAKQQPTPTPFGGSWLTTHVVFSSVMCLVFLVAAHPATTLPSVAWQRACRGIRIIAANRCTDNMSAVCLELLKADDLHRL</sequence>
<organism evidence="7 8">
    <name type="scientific">Emericellopsis atlantica</name>
    <dbReference type="NCBI Taxonomy" id="2614577"/>
    <lineage>
        <taxon>Eukaryota</taxon>
        <taxon>Fungi</taxon>
        <taxon>Dikarya</taxon>
        <taxon>Ascomycota</taxon>
        <taxon>Pezizomycotina</taxon>
        <taxon>Sordariomycetes</taxon>
        <taxon>Hypocreomycetidae</taxon>
        <taxon>Hypocreales</taxon>
        <taxon>Bionectriaceae</taxon>
        <taxon>Emericellopsis</taxon>
    </lineage>
</organism>
<accession>A0A9P7ZV46</accession>
<keyword evidence="3" id="KW-0238">DNA-binding</keyword>
<dbReference type="OrthoDB" id="422427at2759"/>
<keyword evidence="4" id="KW-0804">Transcription</keyword>
<keyword evidence="5" id="KW-0539">Nucleus</keyword>
<feature type="region of interest" description="Disordered" evidence="6">
    <location>
        <begin position="99"/>
        <end position="133"/>
    </location>
</feature>
<proteinExistence type="predicted"/>
<dbReference type="RefSeq" id="XP_046122818.1">
    <property type="nucleotide sequence ID" value="XM_046267155.1"/>
</dbReference>
<dbReference type="CDD" id="cd12148">
    <property type="entry name" value="fungal_TF_MHR"/>
    <property type="match status" value="1"/>
</dbReference>
<reference evidence="7" key="1">
    <citation type="journal article" date="2021" name="IMA Fungus">
        <title>Genomic characterization of three marine fungi, including Emericellopsis atlantica sp. nov. with signatures of a generalist lifestyle and marine biomass degradation.</title>
        <authorList>
            <person name="Hagestad O.C."/>
            <person name="Hou L."/>
            <person name="Andersen J.H."/>
            <person name="Hansen E.H."/>
            <person name="Altermark B."/>
            <person name="Li C."/>
            <person name="Kuhnert E."/>
            <person name="Cox R.J."/>
            <person name="Crous P.W."/>
            <person name="Spatafora J.W."/>
            <person name="Lail K."/>
            <person name="Amirebrahimi M."/>
            <person name="Lipzen A."/>
            <person name="Pangilinan J."/>
            <person name="Andreopoulos W."/>
            <person name="Hayes R.D."/>
            <person name="Ng V."/>
            <person name="Grigoriev I.V."/>
            <person name="Jackson S.A."/>
            <person name="Sutton T.D.S."/>
            <person name="Dobson A.D.W."/>
            <person name="Rama T."/>
        </authorList>
    </citation>
    <scope>NUCLEOTIDE SEQUENCE</scope>
    <source>
        <strain evidence="7">TS7</strain>
    </source>
</reference>
<evidence type="ECO:0000256" key="5">
    <source>
        <dbReference type="ARBA" id="ARBA00023242"/>
    </source>
</evidence>